<reference evidence="2 3" key="1">
    <citation type="submission" date="2021-08" db="EMBL/GenBank/DDBJ databases">
        <title>Comparative Genomics Analysis of the Genus Qipengyuania Reveals Extensive Genetic Diversity and Metabolic Versatility, Including the Description of Fifteen Novel Species.</title>
        <authorList>
            <person name="Liu Y."/>
        </authorList>
    </citation>
    <scope>NUCLEOTIDE SEQUENCE [LARGE SCALE GENOMIC DNA]</scope>
    <source>
        <strain evidence="2 3">6D47A</strain>
    </source>
</reference>
<organism evidence="2 3">
    <name type="scientific">Qipengyuania qiaonensis</name>
    <dbReference type="NCBI Taxonomy" id="2867240"/>
    <lineage>
        <taxon>Bacteria</taxon>
        <taxon>Pseudomonadati</taxon>
        <taxon>Pseudomonadota</taxon>
        <taxon>Alphaproteobacteria</taxon>
        <taxon>Sphingomonadales</taxon>
        <taxon>Erythrobacteraceae</taxon>
        <taxon>Qipengyuania</taxon>
    </lineage>
</organism>
<dbReference type="Proteomes" id="UP000755104">
    <property type="component" value="Unassembled WGS sequence"/>
</dbReference>
<keyword evidence="3" id="KW-1185">Reference proteome</keyword>
<evidence type="ECO:0000313" key="2">
    <source>
        <dbReference type="EMBL" id="MBX7481698.1"/>
    </source>
</evidence>
<feature type="transmembrane region" description="Helical" evidence="1">
    <location>
        <begin position="115"/>
        <end position="133"/>
    </location>
</feature>
<gene>
    <name evidence="2" type="ORF">K3174_04090</name>
</gene>
<protein>
    <submittedName>
        <fullName evidence="2">Uncharacterized protein</fullName>
    </submittedName>
</protein>
<proteinExistence type="predicted"/>
<dbReference type="RefSeq" id="WP_221555836.1">
    <property type="nucleotide sequence ID" value="NZ_JAIGNO010000002.1"/>
</dbReference>
<keyword evidence="1" id="KW-0812">Transmembrane</keyword>
<accession>A0ABS7J490</accession>
<keyword evidence="1" id="KW-1133">Transmembrane helix</keyword>
<evidence type="ECO:0000313" key="3">
    <source>
        <dbReference type="Proteomes" id="UP000755104"/>
    </source>
</evidence>
<evidence type="ECO:0000256" key="1">
    <source>
        <dbReference type="SAM" id="Phobius"/>
    </source>
</evidence>
<feature type="transmembrane region" description="Helical" evidence="1">
    <location>
        <begin position="18"/>
        <end position="35"/>
    </location>
</feature>
<feature type="transmembrane region" description="Helical" evidence="1">
    <location>
        <begin position="84"/>
        <end position="103"/>
    </location>
</feature>
<keyword evidence="1" id="KW-0472">Membrane</keyword>
<sequence length="139" mass="15113">MTELAATLYLPALIAHSAWRWVVLALLVWAMLAAFTGRRARLAARFAVPAADMQLTLGLLLYLWLSPLGSGAMTAGDLTGEAGFFAIFHFAAMVIALVVIHVAGISVRRSLERRGGVLFAAALLLTLVAIPWWRPLLRF</sequence>
<dbReference type="EMBL" id="JAIGNO010000002">
    <property type="protein sequence ID" value="MBX7481698.1"/>
    <property type="molecule type" value="Genomic_DNA"/>
</dbReference>
<name>A0ABS7J490_9SPHN</name>
<comment type="caution">
    <text evidence="2">The sequence shown here is derived from an EMBL/GenBank/DDBJ whole genome shotgun (WGS) entry which is preliminary data.</text>
</comment>